<reference evidence="1 2" key="1">
    <citation type="submission" date="2019-04" db="EMBL/GenBank/DDBJ databases">
        <title>Novel bacteriophages capable of disrupting biofilms from clinical strains of Aeromonas hydrophila with intrinsic antibiotic resistance.</title>
        <authorList>
            <person name="Kabwe M."/>
            <person name="Brown T.L."/>
            <person name="Speirs L."/>
            <person name="Ku H."/>
            <person name="Leach M."/>
            <person name="Chan H.T."/>
            <person name="Petrovski S."/>
            <person name="Lock P."/>
            <person name="Tucci J."/>
        </authorList>
    </citation>
    <scope>NUCLEOTIDE SEQUENCE [LARGE SCALE GENOMIC DNA]</scope>
</reference>
<dbReference type="Proteomes" id="UP000319466">
    <property type="component" value="Segment"/>
</dbReference>
<dbReference type="EMBL" id="MK838112">
    <property type="protein sequence ID" value="QDH46619.1"/>
    <property type="molecule type" value="Genomic_DNA"/>
</dbReference>
<accession>A0A514A014</accession>
<gene>
    <name evidence="1" type="ORF">LAh6_49</name>
</gene>
<organism evidence="1 2">
    <name type="scientific">Aeromonas phage LAh_6</name>
    <dbReference type="NCBI Taxonomy" id="2591030"/>
    <lineage>
        <taxon>Viruses</taxon>
        <taxon>Duplodnaviria</taxon>
        <taxon>Heunggongvirae</taxon>
        <taxon>Uroviricota</taxon>
        <taxon>Caudoviricetes</taxon>
        <taxon>Grimontviridae</taxon>
        <taxon>Lahexavirus</taxon>
        <taxon>Lahexavirus LAh6</taxon>
    </lineage>
</organism>
<keyword evidence="2" id="KW-1185">Reference proteome</keyword>
<name>A0A514A014_9CAUD</name>
<protein>
    <submittedName>
        <fullName evidence="1">Uncharacterized protein</fullName>
    </submittedName>
</protein>
<proteinExistence type="predicted"/>
<evidence type="ECO:0000313" key="1">
    <source>
        <dbReference type="EMBL" id="QDH46619.1"/>
    </source>
</evidence>
<sequence length="56" mass="6354">MKYHVRTNMDNTILEAYNFQIEGNMLVFRDIKGIAVAAVPAQTVRDIIAFNAIVTR</sequence>
<evidence type="ECO:0000313" key="2">
    <source>
        <dbReference type="Proteomes" id="UP000319466"/>
    </source>
</evidence>